<dbReference type="InterPro" id="IPR006530">
    <property type="entry name" value="YD"/>
</dbReference>
<dbReference type="Proteomes" id="UP000240912">
    <property type="component" value="Unassembled WGS sequence"/>
</dbReference>
<feature type="domain" description="Teneurin-like YD-shell" evidence="2">
    <location>
        <begin position="683"/>
        <end position="865"/>
    </location>
</feature>
<dbReference type="EMBL" id="PYLS01000007">
    <property type="protein sequence ID" value="PST81855.1"/>
    <property type="molecule type" value="Genomic_DNA"/>
</dbReference>
<proteinExistence type="predicted"/>
<dbReference type="Pfam" id="PF05593">
    <property type="entry name" value="RHS_repeat"/>
    <property type="match status" value="2"/>
</dbReference>
<dbReference type="Pfam" id="PF25023">
    <property type="entry name" value="TEN_YD-shell"/>
    <property type="match status" value="2"/>
</dbReference>
<dbReference type="InterPro" id="IPR022385">
    <property type="entry name" value="Rhs_assc_core"/>
</dbReference>
<dbReference type="InterPro" id="IPR056823">
    <property type="entry name" value="TEN-like_YD-shell"/>
</dbReference>
<evidence type="ECO:0000259" key="2">
    <source>
        <dbReference type="Pfam" id="PF25023"/>
    </source>
</evidence>
<dbReference type="PANTHER" id="PTHR32305">
    <property type="match status" value="1"/>
</dbReference>
<comment type="caution">
    <text evidence="3">The sequence shown here is derived from an EMBL/GenBank/DDBJ whole genome shotgun (WGS) entry which is preliminary data.</text>
</comment>
<dbReference type="NCBIfam" id="TIGR01643">
    <property type="entry name" value="YD_repeat_2x"/>
    <property type="match status" value="7"/>
</dbReference>
<accession>A0A2T3HHD3</accession>
<evidence type="ECO:0000313" key="4">
    <source>
        <dbReference type="Proteomes" id="UP000240912"/>
    </source>
</evidence>
<dbReference type="NCBIfam" id="TIGR03696">
    <property type="entry name" value="Rhs_assc_core"/>
    <property type="match status" value="1"/>
</dbReference>
<dbReference type="InterPro" id="IPR050708">
    <property type="entry name" value="T6SS_VgrG/RHS"/>
</dbReference>
<organism evidence="3 4">
    <name type="scientific">Pedobacter yulinensis</name>
    <dbReference type="NCBI Taxonomy" id="2126353"/>
    <lineage>
        <taxon>Bacteria</taxon>
        <taxon>Pseudomonadati</taxon>
        <taxon>Bacteroidota</taxon>
        <taxon>Sphingobacteriia</taxon>
        <taxon>Sphingobacteriales</taxon>
        <taxon>Sphingobacteriaceae</taxon>
        <taxon>Pedobacter</taxon>
    </lineage>
</organism>
<dbReference type="InterPro" id="IPR031325">
    <property type="entry name" value="RHS_repeat"/>
</dbReference>
<keyword evidence="1" id="KW-0677">Repeat</keyword>
<sequence>YDDQGNLTHVYDRAGKSIRFGYDEQNRVTGRRNRNGMQYSWRYDKQGRVTHTEGEGGYMRGEIRYHPDEGYNEVIYHKDKIEQYWYDQDQLVYKKVDALGGETWYEYNRYNEQTMMSSPEGRVAGQEYDAMGNVITWYLPDGGQEHASYDEEGRMLSFTDAAGNKESWLYDKLGRLESYLQKDGQMVRYTYEGNRKKPATATDGRGTELRWQYNALQQVVLSESTEGLRKRWDYDVYGRLKVYQPDGGSETRWIRDDLGRVSKIAVRGLQDLELRYDAYDLPVFASDGREEWQLSYTPMGKVKTQVRKAKDEGNTQTLKFAYDPWDNLSAVINEKSEEYRFHLDACDRVIKEIHFDGQEENFRLNADGQVVQKTFADGRVSYHSYDQGGRLVYTRFDDGTYQAFQYDKNGLLVLAENENSTVAIRRDALGRVTEEDQDGHKVQYQYDAAGNLQTLSSSLGASVQYAYDPLGFLKEMTGSLPGMDNWQAVISRDPYGRETIRHSGNLRQFNAYDQVGRPSMQRVEAGGMQQSYRQYNWGHNDNLLSLLNNVTGNRTDFRYDTFGSLFAASYSDDSVVQYKAPDEAGNLYRRADRTDRRYDRGGKLLKDDQWYYRYDACGNLLQKSKRNINGLEAARSPEPAKEASAGLFGGTVSWKTVLPGTATDQQVGGLADAEPDTPEWQPGDWAYSWKDNGMLQAVRNPEGEAIRFEYDALGRRTAKISGGRIRRFVWQGNVLLHEWEYALADRPQAGVSVSGKLAAGPEPVKNLITWLYDQSNYTPVARLQDDRRYTIVSDYLGTPTEAYDERGYKVWSCELDIYGKVRKLTGDRSFVPFRYQGQYEDAETGLYYNRFRYYDPESGLYISKDPIGLEGGTRVYGYTKNVNSEIDPLGLNSIANKFPDDPIPPNAKVISHQIIDGNIKVPNGLKEVDYVVTLDGELRVGNKHQLLGDNKNVQAAGQLKLNGRGQIRRLDNRSGHYRPTIEESMRFPDIIRSTGVSLSGATFEVSEFKFDADGFIISDKVVYREICK</sequence>
<dbReference type="PANTHER" id="PTHR32305:SF15">
    <property type="entry name" value="PROTEIN RHSA-RELATED"/>
    <property type="match status" value="1"/>
</dbReference>
<protein>
    <recommendedName>
        <fullName evidence="2">Teneurin-like YD-shell domain-containing protein</fullName>
    </recommendedName>
</protein>
<dbReference type="AlphaFoldDB" id="A0A2T3HHD3"/>
<reference evidence="3 4" key="1">
    <citation type="submission" date="2018-03" db="EMBL/GenBank/DDBJ databases">
        <authorList>
            <person name="Keele B.F."/>
        </authorList>
    </citation>
    <scope>NUCLEOTIDE SEQUENCE [LARGE SCALE GENOMIC DNA]</scope>
    <source>
        <strain evidence="3 4">YL28-9</strain>
    </source>
</reference>
<feature type="non-terminal residue" evidence="3">
    <location>
        <position position="1"/>
    </location>
</feature>
<evidence type="ECO:0000313" key="3">
    <source>
        <dbReference type="EMBL" id="PST81855.1"/>
    </source>
</evidence>
<keyword evidence="4" id="KW-1185">Reference proteome</keyword>
<evidence type="ECO:0000256" key="1">
    <source>
        <dbReference type="ARBA" id="ARBA00022737"/>
    </source>
</evidence>
<gene>
    <name evidence="3" type="ORF">C7T94_16780</name>
</gene>
<dbReference type="RefSeq" id="WP_162618746.1">
    <property type="nucleotide sequence ID" value="NZ_KZ686271.1"/>
</dbReference>
<name>A0A2T3HHD3_9SPHI</name>
<feature type="domain" description="Teneurin-like YD-shell" evidence="2">
    <location>
        <begin position="106"/>
        <end position="219"/>
    </location>
</feature>
<dbReference type="Gene3D" id="2.180.10.10">
    <property type="entry name" value="RHS repeat-associated core"/>
    <property type="match status" value="2"/>
</dbReference>